<reference evidence="1" key="2">
    <citation type="submission" date="2023-06" db="EMBL/GenBank/DDBJ databases">
        <authorList>
            <consortium name="Lawrence Berkeley National Laboratory"/>
            <person name="Haridas S."/>
            <person name="Hensen N."/>
            <person name="Bonometti L."/>
            <person name="Westerberg I."/>
            <person name="Brannstrom I.O."/>
            <person name="Guillou S."/>
            <person name="Cros-Aarteil S."/>
            <person name="Calhoun S."/>
            <person name="Kuo A."/>
            <person name="Mondo S."/>
            <person name="Pangilinan J."/>
            <person name="Riley R."/>
            <person name="Labutti K."/>
            <person name="Andreopoulos B."/>
            <person name="Lipzen A."/>
            <person name="Chen C."/>
            <person name="Yanf M."/>
            <person name="Daum C."/>
            <person name="Ng V."/>
            <person name="Clum A."/>
            <person name="Steindorff A."/>
            <person name="Ohm R."/>
            <person name="Martin F."/>
            <person name="Silar P."/>
            <person name="Natvig D."/>
            <person name="Lalanne C."/>
            <person name="Gautier V."/>
            <person name="Ament-Velasquez S.L."/>
            <person name="Kruys A."/>
            <person name="Hutchinson M.I."/>
            <person name="Powell A.J."/>
            <person name="Barry K."/>
            <person name="Miller A.N."/>
            <person name="Grigoriev I.V."/>
            <person name="Debuchy R."/>
            <person name="Gladieux P."/>
            <person name="Thoren M.H."/>
            <person name="Johannesson H."/>
        </authorList>
    </citation>
    <scope>NUCLEOTIDE SEQUENCE</scope>
    <source>
        <strain evidence="1">CBS 955.72</strain>
    </source>
</reference>
<evidence type="ECO:0000313" key="2">
    <source>
        <dbReference type="Proteomes" id="UP001275084"/>
    </source>
</evidence>
<organism evidence="1 2">
    <name type="scientific">Lasiosphaeria hispida</name>
    <dbReference type="NCBI Taxonomy" id="260671"/>
    <lineage>
        <taxon>Eukaryota</taxon>
        <taxon>Fungi</taxon>
        <taxon>Dikarya</taxon>
        <taxon>Ascomycota</taxon>
        <taxon>Pezizomycotina</taxon>
        <taxon>Sordariomycetes</taxon>
        <taxon>Sordariomycetidae</taxon>
        <taxon>Sordariales</taxon>
        <taxon>Lasiosphaeriaceae</taxon>
        <taxon>Lasiosphaeria</taxon>
    </lineage>
</organism>
<proteinExistence type="predicted"/>
<protein>
    <submittedName>
        <fullName evidence="1">Uncharacterized protein</fullName>
    </submittedName>
</protein>
<reference evidence="1" key="1">
    <citation type="journal article" date="2023" name="Mol. Phylogenet. Evol.">
        <title>Genome-scale phylogeny and comparative genomics of the fungal order Sordariales.</title>
        <authorList>
            <person name="Hensen N."/>
            <person name="Bonometti L."/>
            <person name="Westerberg I."/>
            <person name="Brannstrom I.O."/>
            <person name="Guillou S."/>
            <person name="Cros-Aarteil S."/>
            <person name="Calhoun S."/>
            <person name="Haridas S."/>
            <person name="Kuo A."/>
            <person name="Mondo S."/>
            <person name="Pangilinan J."/>
            <person name="Riley R."/>
            <person name="LaButti K."/>
            <person name="Andreopoulos B."/>
            <person name="Lipzen A."/>
            <person name="Chen C."/>
            <person name="Yan M."/>
            <person name="Daum C."/>
            <person name="Ng V."/>
            <person name="Clum A."/>
            <person name="Steindorff A."/>
            <person name="Ohm R.A."/>
            <person name="Martin F."/>
            <person name="Silar P."/>
            <person name="Natvig D.O."/>
            <person name="Lalanne C."/>
            <person name="Gautier V."/>
            <person name="Ament-Velasquez S.L."/>
            <person name="Kruys A."/>
            <person name="Hutchinson M.I."/>
            <person name="Powell A.J."/>
            <person name="Barry K."/>
            <person name="Miller A.N."/>
            <person name="Grigoriev I.V."/>
            <person name="Debuchy R."/>
            <person name="Gladieux P."/>
            <person name="Hiltunen Thoren M."/>
            <person name="Johannesson H."/>
        </authorList>
    </citation>
    <scope>NUCLEOTIDE SEQUENCE</scope>
    <source>
        <strain evidence="1">CBS 955.72</strain>
    </source>
</reference>
<name>A0AAJ0HKK5_9PEZI</name>
<accession>A0AAJ0HKK5</accession>
<keyword evidence="2" id="KW-1185">Reference proteome</keyword>
<evidence type="ECO:0000313" key="1">
    <source>
        <dbReference type="EMBL" id="KAK3356484.1"/>
    </source>
</evidence>
<dbReference type="AlphaFoldDB" id="A0AAJ0HKK5"/>
<gene>
    <name evidence="1" type="ORF">B0T25DRAFT_536848</name>
</gene>
<comment type="caution">
    <text evidence="1">The sequence shown here is derived from an EMBL/GenBank/DDBJ whole genome shotgun (WGS) entry which is preliminary data.</text>
</comment>
<dbReference type="EMBL" id="JAUIQD010000003">
    <property type="protein sequence ID" value="KAK3356484.1"/>
    <property type="molecule type" value="Genomic_DNA"/>
</dbReference>
<dbReference type="Proteomes" id="UP001275084">
    <property type="component" value="Unassembled WGS sequence"/>
</dbReference>
<sequence>MPFPSVTGYVTGFDEGTDKIFHVTSDATKLFELTICAGAIYGDKRATVVLNNGTKREVFLPVGNTFPTLPPGRSCSMRVLTPLTL</sequence>